<dbReference type="FunFam" id="3.40.50.150:FF:000432">
    <property type="entry name" value="Unplaced genomic scaffold supercont2.10, whole genome shotgun sequence"/>
    <property type="match status" value="1"/>
</dbReference>
<dbReference type="AlphaFoldDB" id="A0A1Y2BJQ8"/>
<evidence type="ECO:0000256" key="7">
    <source>
        <dbReference type="ARBA" id="ARBA00049790"/>
    </source>
</evidence>
<dbReference type="SUPFAM" id="SSF53335">
    <property type="entry name" value="S-adenosyl-L-methionine-dependent methyltransferases"/>
    <property type="match status" value="1"/>
</dbReference>
<evidence type="ECO:0000256" key="2">
    <source>
        <dbReference type="ARBA" id="ARBA00025783"/>
    </source>
</evidence>
<evidence type="ECO:0000256" key="5">
    <source>
        <dbReference type="ARBA" id="ARBA00048763"/>
    </source>
</evidence>
<evidence type="ECO:0000256" key="3">
    <source>
        <dbReference type="ARBA" id="ARBA00047418"/>
    </source>
</evidence>
<comment type="catalytic activity">
    <reaction evidence="6">
        <text>a 5'-end (N(7)-methyl 5'-triphosphoguanosine)-ribonucleoside in snRNA + S-adenosyl-L-methionine = a 5'-end (N(2),N(7)-dimethyl 5'-triphosphoguanosine)-ribonucleoside in snRNA + S-adenosyl-L-homocysteine + H(+)</text>
        <dbReference type="Rhea" id="RHEA:78471"/>
        <dbReference type="Rhea" id="RHEA-COMP:19085"/>
        <dbReference type="Rhea" id="RHEA-COMP:19087"/>
        <dbReference type="ChEBI" id="CHEBI:15378"/>
        <dbReference type="ChEBI" id="CHEBI:57856"/>
        <dbReference type="ChEBI" id="CHEBI:59789"/>
        <dbReference type="ChEBI" id="CHEBI:156461"/>
        <dbReference type="ChEBI" id="CHEBI:172880"/>
    </reaction>
    <physiologicalReaction direction="left-to-right" evidence="6">
        <dbReference type="Rhea" id="RHEA:78472"/>
    </physiologicalReaction>
</comment>
<dbReference type="CDD" id="cd02440">
    <property type="entry name" value="AdoMet_MTases"/>
    <property type="match status" value="1"/>
</dbReference>
<protein>
    <recommendedName>
        <fullName evidence="1">Trimethylguanosine synthase</fullName>
    </recommendedName>
    <alternativeName>
        <fullName evidence="7">Cap-specific guanine-N(2) methyltransferase</fullName>
    </alternativeName>
</protein>
<keyword evidence="9" id="KW-0808">Transferase</keyword>
<dbReference type="InParanoid" id="A0A1Y2BJQ8"/>
<sequence>MPKSRPKSRSLLSGLSLDLKRSLRSQALTPFPAVVAPIPNTVEAKEELIEEFTVDGRLLPTQPASPDSNEGDEDGQDGAVQVTVQVQDGEQDAVLIFESDMTEASTSTVLKRRIEKFSSGYDTLQPWSASTSSKKRKGKAKAKANAPTNSYIDHPWDCSTLVRRYSDYSHVPLEIRKYFSQRHLYFPLYDQLPLLLDDTGWFSITPHPIAVHIAERCQCDVIIDAFCGVGGNAVEFAKTCERVIAIDNDPTRLRLARHNALHLGVADRIEFILADFPAFARTHAERIQRQGRPSQEIDVVFLSPPWGGPEYLNTQSYPLSCLLPIPGKELFDVSAALTPNIAFYLPRNVQVNELSTLAPVLEKPESVNGRDRDREWVEVEEEWVGDKLKAVTAYFGGLVGSE</sequence>
<dbReference type="InterPro" id="IPR019012">
    <property type="entry name" value="RNA_cap_Gua-N2-MeTrfase"/>
</dbReference>
<evidence type="ECO:0000313" key="10">
    <source>
        <dbReference type="Proteomes" id="UP000193986"/>
    </source>
</evidence>
<dbReference type="Pfam" id="PF09445">
    <property type="entry name" value="Methyltransf_15"/>
    <property type="match status" value="1"/>
</dbReference>
<gene>
    <name evidence="9" type="ORF">BCR39DRAFT_133375</name>
</gene>
<dbReference type="Proteomes" id="UP000193986">
    <property type="component" value="Unassembled WGS sequence"/>
</dbReference>
<comment type="similarity">
    <text evidence="2">Belongs to the methyltransferase superfamily. Trimethylguanosine synthase family.</text>
</comment>
<evidence type="ECO:0000256" key="1">
    <source>
        <dbReference type="ARBA" id="ARBA00018517"/>
    </source>
</evidence>
<evidence type="ECO:0000256" key="6">
    <source>
        <dbReference type="ARBA" id="ARBA00049075"/>
    </source>
</evidence>
<comment type="caution">
    <text evidence="9">The sequence shown here is derived from an EMBL/GenBank/DDBJ whole genome shotgun (WGS) entry which is preliminary data.</text>
</comment>
<comment type="catalytic activity">
    <reaction evidence="3">
        <text>a 5'-end (N(2),N(7)-dimethyl 5'-triphosphoguanosine)-ribonucleoside in snoRNA + S-adenosyl-L-methionine = a 5'-end (N(2),N(2),N(7)-trimethyl 5'-triphosphoguanosine)-ribonucleoside in snoRNA + S-adenosyl-L-homocysteine + H(+)</text>
        <dbReference type="Rhea" id="RHEA:78507"/>
        <dbReference type="Rhea" id="RHEA-COMP:19088"/>
        <dbReference type="Rhea" id="RHEA-COMP:19090"/>
        <dbReference type="ChEBI" id="CHEBI:15378"/>
        <dbReference type="ChEBI" id="CHEBI:57856"/>
        <dbReference type="ChEBI" id="CHEBI:59789"/>
        <dbReference type="ChEBI" id="CHEBI:167623"/>
        <dbReference type="ChEBI" id="CHEBI:172880"/>
    </reaction>
    <physiologicalReaction direction="left-to-right" evidence="3">
        <dbReference type="Rhea" id="RHEA:78508"/>
    </physiologicalReaction>
</comment>
<dbReference type="STRING" id="71784.A0A1Y2BJQ8"/>
<accession>A0A1Y2BJQ8</accession>
<proteinExistence type="inferred from homology"/>
<evidence type="ECO:0000256" key="4">
    <source>
        <dbReference type="ARBA" id="ARBA00048740"/>
    </source>
</evidence>
<evidence type="ECO:0000313" key="9">
    <source>
        <dbReference type="EMBL" id="ORY34840.1"/>
    </source>
</evidence>
<comment type="catalytic activity">
    <reaction evidence="4">
        <text>a 5'-end (N(7)-methyl 5'-triphosphoguanosine)-ribonucleoside in snoRNA + S-adenosyl-L-methionine = a 5'-end (N(2),N(7)-dimethyl 5'-triphosphoguanosine)-ribonucleoside in snoRNA + S-adenosyl-L-homocysteine + H(+)</text>
        <dbReference type="Rhea" id="RHEA:78475"/>
        <dbReference type="Rhea" id="RHEA-COMP:19086"/>
        <dbReference type="Rhea" id="RHEA-COMP:19088"/>
        <dbReference type="ChEBI" id="CHEBI:15378"/>
        <dbReference type="ChEBI" id="CHEBI:57856"/>
        <dbReference type="ChEBI" id="CHEBI:59789"/>
        <dbReference type="ChEBI" id="CHEBI:156461"/>
        <dbReference type="ChEBI" id="CHEBI:172880"/>
    </reaction>
    <physiologicalReaction direction="left-to-right" evidence="4">
        <dbReference type="Rhea" id="RHEA:78476"/>
    </physiologicalReaction>
</comment>
<dbReference type="GO" id="GO:0071164">
    <property type="term" value="F:RNA cap trimethylguanosine synthase activity"/>
    <property type="evidence" value="ECO:0007669"/>
    <property type="project" value="TreeGrafter"/>
</dbReference>
<name>A0A1Y2BJQ8_9TREE</name>
<evidence type="ECO:0000256" key="8">
    <source>
        <dbReference type="SAM" id="MobiDB-lite"/>
    </source>
</evidence>
<dbReference type="InterPro" id="IPR029063">
    <property type="entry name" value="SAM-dependent_MTases_sf"/>
</dbReference>
<dbReference type="OrthoDB" id="194443at2759"/>
<dbReference type="GO" id="GO:0005634">
    <property type="term" value="C:nucleus"/>
    <property type="evidence" value="ECO:0007669"/>
    <property type="project" value="TreeGrafter"/>
</dbReference>
<organism evidence="9 10">
    <name type="scientific">Naematelia encephala</name>
    <dbReference type="NCBI Taxonomy" id="71784"/>
    <lineage>
        <taxon>Eukaryota</taxon>
        <taxon>Fungi</taxon>
        <taxon>Dikarya</taxon>
        <taxon>Basidiomycota</taxon>
        <taxon>Agaricomycotina</taxon>
        <taxon>Tremellomycetes</taxon>
        <taxon>Tremellales</taxon>
        <taxon>Naemateliaceae</taxon>
        <taxon>Naematelia</taxon>
    </lineage>
</organism>
<feature type="region of interest" description="Disordered" evidence="8">
    <location>
        <begin position="54"/>
        <end position="76"/>
    </location>
</feature>
<keyword evidence="10" id="KW-1185">Reference proteome</keyword>
<comment type="catalytic activity">
    <reaction evidence="5">
        <text>a 5'-end (N(2),N(7)-dimethyl 5'-triphosphoguanosine)-ribonucleoside in snRNA + S-adenosyl-L-methionine = a 5'-end (N(2),N(2),N(7)-trimethyl 5'-triphosphoguanosine)-ribonucleoside in snRNA + S-adenosyl-L-homocysteine + H(+)</text>
        <dbReference type="Rhea" id="RHEA:78479"/>
        <dbReference type="Rhea" id="RHEA-COMP:19087"/>
        <dbReference type="Rhea" id="RHEA-COMP:19089"/>
        <dbReference type="ChEBI" id="CHEBI:15378"/>
        <dbReference type="ChEBI" id="CHEBI:57856"/>
        <dbReference type="ChEBI" id="CHEBI:59789"/>
        <dbReference type="ChEBI" id="CHEBI:167623"/>
        <dbReference type="ChEBI" id="CHEBI:172880"/>
    </reaction>
    <physiologicalReaction direction="left-to-right" evidence="5">
        <dbReference type="Rhea" id="RHEA:78480"/>
    </physiologicalReaction>
</comment>
<dbReference type="PANTHER" id="PTHR14741">
    <property type="entry name" value="S-ADENOSYLMETHIONINE-DEPENDENT METHYLTRANSFERASE RELATED"/>
    <property type="match status" value="1"/>
</dbReference>
<keyword evidence="9" id="KW-0489">Methyltransferase</keyword>
<dbReference type="Gene3D" id="3.40.50.150">
    <property type="entry name" value="Vaccinia Virus protein VP39"/>
    <property type="match status" value="1"/>
</dbReference>
<dbReference type="PANTHER" id="PTHR14741:SF32">
    <property type="entry name" value="TRIMETHYLGUANOSINE SYNTHASE"/>
    <property type="match status" value="1"/>
</dbReference>
<reference evidence="9 10" key="1">
    <citation type="submission" date="2016-07" db="EMBL/GenBank/DDBJ databases">
        <title>Pervasive Adenine N6-methylation of Active Genes in Fungi.</title>
        <authorList>
            <consortium name="DOE Joint Genome Institute"/>
            <person name="Mondo S.J."/>
            <person name="Dannebaum R.O."/>
            <person name="Kuo R.C."/>
            <person name="Labutti K."/>
            <person name="Haridas S."/>
            <person name="Kuo A."/>
            <person name="Salamov A."/>
            <person name="Ahrendt S.R."/>
            <person name="Lipzen A."/>
            <person name="Sullivan W."/>
            <person name="Andreopoulos W.B."/>
            <person name="Clum A."/>
            <person name="Lindquist E."/>
            <person name="Daum C."/>
            <person name="Ramamoorthy G.K."/>
            <person name="Gryganskyi A."/>
            <person name="Culley D."/>
            <person name="Magnuson J.K."/>
            <person name="James T.Y."/>
            <person name="O'Malley M.A."/>
            <person name="Stajich J.E."/>
            <person name="Spatafora J.W."/>
            <person name="Visel A."/>
            <person name="Grigoriev I.V."/>
        </authorList>
    </citation>
    <scope>NUCLEOTIDE SEQUENCE [LARGE SCALE GENOMIC DNA]</scope>
    <source>
        <strain evidence="9 10">68-887.2</strain>
    </source>
</reference>
<dbReference type="EMBL" id="MCFC01000002">
    <property type="protein sequence ID" value="ORY34840.1"/>
    <property type="molecule type" value="Genomic_DNA"/>
</dbReference>